<feature type="chain" id="PRO_5046414939" description="DUF4468 domain-containing protein" evidence="1">
    <location>
        <begin position="28"/>
        <end position="208"/>
    </location>
</feature>
<sequence>MRIRTFFGVPAFFVCAVFMQNLLCAQASRFTPNSFVRPDGQKKEPPVLEIAENPKTLPQGYRSIKLGMSVEETKKALKADSLFGYRGERDVSLLPGENRMLIETSSDGYLERCWFQFYEDKLYTIILNFNPEKMDFYSIFNRLLSKYGEPENLSPEIVRWQDERVLLSLERPISVKYIDREVFDKLADMSRVEQTVFENIRDGILEAL</sequence>
<organism evidence="2 3">
    <name type="scientific">Treponema lecithinolyticum ATCC 700332</name>
    <dbReference type="NCBI Taxonomy" id="1321815"/>
    <lineage>
        <taxon>Bacteria</taxon>
        <taxon>Pseudomonadati</taxon>
        <taxon>Spirochaetota</taxon>
        <taxon>Spirochaetia</taxon>
        <taxon>Spirochaetales</taxon>
        <taxon>Treponemataceae</taxon>
        <taxon>Treponema</taxon>
    </lineage>
</organism>
<dbReference type="Proteomes" id="UP000016649">
    <property type="component" value="Unassembled WGS sequence"/>
</dbReference>
<accession>A0ABN0NZ42</accession>
<dbReference type="EMBL" id="AWVH01000026">
    <property type="protein sequence ID" value="ERJ93331.1"/>
    <property type="molecule type" value="Genomic_DNA"/>
</dbReference>
<evidence type="ECO:0000256" key="1">
    <source>
        <dbReference type="SAM" id="SignalP"/>
    </source>
</evidence>
<keyword evidence="3" id="KW-1185">Reference proteome</keyword>
<evidence type="ECO:0000313" key="2">
    <source>
        <dbReference type="EMBL" id="ERJ93331.1"/>
    </source>
</evidence>
<proteinExistence type="predicted"/>
<dbReference type="RefSeq" id="WP_021687218.1">
    <property type="nucleotide sequence ID" value="NZ_KI260564.1"/>
</dbReference>
<keyword evidence="1" id="KW-0732">Signal</keyword>
<feature type="signal peptide" evidence="1">
    <location>
        <begin position="1"/>
        <end position="27"/>
    </location>
</feature>
<gene>
    <name evidence="2" type="ORF">HMPREF9193_01004</name>
</gene>
<protein>
    <recommendedName>
        <fullName evidence="4">DUF4468 domain-containing protein</fullName>
    </recommendedName>
</protein>
<evidence type="ECO:0000313" key="3">
    <source>
        <dbReference type="Proteomes" id="UP000016649"/>
    </source>
</evidence>
<evidence type="ECO:0008006" key="4">
    <source>
        <dbReference type="Google" id="ProtNLM"/>
    </source>
</evidence>
<comment type="caution">
    <text evidence="2">The sequence shown here is derived from an EMBL/GenBank/DDBJ whole genome shotgun (WGS) entry which is preliminary data.</text>
</comment>
<name>A0ABN0NZ42_TRELE</name>
<reference evidence="2 3" key="1">
    <citation type="submission" date="2013-08" db="EMBL/GenBank/DDBJ databases">
        <authorList>
            <person name="Weinstock G."/>
            <person name="Sodergren E."/>
            <person name="Wylie T."/>
            <person name="Fulton L."/>
            <person name="Fulton R."/>
            <person name="Fronick C."/>
            <person name="O'Laughlin M."/>
            <person name="Godfrey J."/>
            <person name="Miner T."/>
            <person name="Herter B."/>
            <person name="Appelbaum E."/>
            <person name="Cordes M."/>
            <person name="Lek S."/>
            <person name="Wollam A."/>
            <person name="Pepin K.H."/>
            <person name="Palsikar V.B."/>
            <person name="Mitreva M."/>
            <person name="Wilson R.K."/>
        </authorList>
    </citation>
    <scope>NUCLEOTIDE SEQUENCE [LARGE SCALE GENOMIC DNA]</scope>
    <source>
        <strain evidence="2 3">ATCC 700332</strain>
    </source>
</reference>